<protein>
    <submittedName>
        <fullName evidence="9">Cytochrome c-type biogenesis protein CcsB</fullName>
    </submittedName>
</protein>
<keyword evidence="5 6" id="KW-0472">Membrane</keyword>
<evidence type="ECO:0000259" key="8">
    <source>
        <dbReference type="Pfam" id="PF05140"/>
    </source>
</evidence>
<proteinExistence type="predicted"/>
<dbReference type="EMBL" id="QREI01000003">
    <property type="protein sequence ID" value="REE25072.1"/>
    <property type="molecule type" value="Genomic_DNA"/>
</dbReference>
<feature type="transmembrane region" description="Helical" evidence="6">
    <location>
        <begin position="830"/>
        <end position="848"/>
    </location>
</feature>
<dbReference type="Pfam" id="PF01578">
    <property type="entry name" value="Cytochrom_C_asm"/>
    <property type="match status" value="1"/>
</dbReference>
<feature type="domain" description="ResB-like" evidence="8">
    <location>
        <begin position="349"/>
        <end position="426"/>
    </location>
</feature>
<feature type="transmembrane region" description="Helical" evidence="6">
    <location>
        <begin position="993"/>
        <end position="1011"/>
    </location>
</feature>
<dbReference type="Pfam" id="PF05140">
    <property type="entry name" value="ResB"/>
    <property type="match status" value="1"/>
</dbReference>
<evidence type="ECO:0000256" key="6">
    <source>
        <dbReference type="SAM" id="Phobius"/>
    </source>
</evidence>
<keyword evidence="3" id="KW-0201">Cytochrome c-type biogenesis</keyword>
<evidence type="ECO:0000256" key="3">
    <source>
        <dbReference type="ARBA" id="ARBA00022748"/>
    </source>
</evidence>
<accession>A0A3D9N2L9</accession>
<feature type="transmembrane region" description="Helical" evidence="6">
    <location>
        <begin position="82"/>
        <end position="102"/>
    </location>
</feature>
<feature type="domain" description="Cytochrome c assembly protein" evidence="7">
    <location>
        <begin position="824"/>
        <end position="1046"/>
    </location>
</feature>
<keyword evidence="4 6" id="KW-1133">Transmembrane helix</keyword>
<reference evidence="9 10" key="1">
    <citation type="submission" date="2018-07" db="EMBL/GenBank/DDBJ databases">
        <title>Genomic Encyclopedia of Type Strains, Phase III (KMG-III): the genomes of soil and plant-associated and newly described type strains.</title>
        <authorList>
            <person name="Whitman W."/>
        </authorList>
    </citation>
    <scope>NUCLEOTIDE SEQUENCE [LARGE SCALE GENOMIC DNA]</scope>
    <source>
        <strain evidence="9 10">CECT 7948</strain>
    </source>
</reference>
<feature type="transmembrane region" description="Helical" evidence="6">
    <location>
        <begin position="764"/>
        <end position="783"/>
    </location>
</feature>
<feature type="transmembrane region" description="Helical" evidence="6">
    <location>
        <begin position="1018"/>
        <end position="1042"/>
    </location>
</feature>
<name>A0A3D9N2L9_9FLAO</name>
<dbReference type="AlphaFoldDB" id="A0A3D9N2L9"/>
<sequence length="1083" mass="123618">MQKKIANFLFSTKLTAFLFIAFAVAMAVGTILDRNMDTSPTPYTRTLIYNAWWFEAIMVFFVINFLGNIFRFRLYKKEKWATLTLHLSFILILFGAFITRYVGFEGMMPIREGATESEFFSQKTYIGGRIIGNYKVNGQLQQRRIEEHVDFSPRLDNEFDKTFDYGDTEVTVKLDQFIEGAEEDIIPDDTGKRYLKIVEAGDTGAHNHFLEDGTVANLHNVLVSLNKFQEGAINIMETENGLSINSPYEGEYMTMATRATGKLIKDSLQPLILRSRYIIGNMQIVMPKPIVKGEFGVVKKPELLKTKADPDGLILSVTANGDTKKVGIIGGPGNYTAMKEFKVGGLEMALQYGPKVLKLPFEIKLNDFIAEKYPGTEKAYSSYESKITVLDKESGDFDYRVYMNHVLDHKGYRFFQASFHPDEKGTVLSVNHDRWGTYITYAGYMFLYFGMMAILFVKNTRFDDIRSKLAKLKTKKAKMMTMILLLFSFSGFAQVHTEDDGHAHQKKTGKEQIDSILRVHITPKEHAKKFSEMVIQDYSGRMMPMHTYASEMLRKLSKSDVYEDFDADQVFLSIQESPMLWYNVPIIYLKPRKADSIRGIIGLDYSEDYASLLDFFTEDGRNKLGPYIEESFKAQVPNGFQKEIKETYGRLSLLSDAIEGRNIKIFPIPGDDNNRWISSKDFRDEGLRDKIEDTLYGNFINNGFVAYLVTLNNAKQTGDYSKAEELLIGIKKTQQKFGSEVMLSDDKIKAEILYNDYDIFKRLFSWYMYAGTLLFVLIIVQIFKYKNKWIQTAINVLLGVIALLFVMHTLGLIWRWYLSGHAPWSDAYESMIYVAWSTMLFGFIVGVTKKKDNSAKKTSFLGKITTSSITVAAGAFVTSMILMIAHWNWMDPAIANLQPVLQGYWLMIHVSVIVASYGPFTLGMILGVVSLLLMIFTTKENKERMLINIKELAIVNEMALTVGLVLLTIGNFLGGMWANESWGRYWGWDPKETWALISIMIYAFVIHMRLVPGLRGKWIYNLMSIIAFGSILMTYFGVNFYLAGLHSYASGDQILSFQFIAITLGIIAVLGILSYIQYKKHYK</sequence>
<evidence type="ECO:0000256" key="2">
    <source>
        <dbReference type="ARBA" id="ARBA00022692"/>
    </source>
</evidence>
<dbReference type="GO" id="GO:0005886">
    <property type="term" value="C:plasma membrane"/>
    <property type="evidence" value="ECO:0007669"/>
    <property type="project" value="TreeGrafter"/>
</dbReference>
<evidence type="ECO:0000313" key="10">
    <source>
        <dbReference type="Proteomes" id="UP000256919"/>
    </source>
</evidence>
<dbReference type="OrthoDB" id="9814290at2"/>
<keyword evidence="10" id="KW-1185">Reference proteome</keyword>
<dbReference type="RefSeq" id="WP_115809546.1">
    <property type="nucleotide sequence ID" value="NZ_JABFDI010000022.1"/>
</dbReference>
<feature type="transmembrane region" description="Helical" evidence="6">
    <location>
        <begin position="860"/>
        <end position="884"/>
    </location>
</feature>
<dbReference type="PANTHER" id="PTHR30071:SF1">
    <property type="entry name" value="CYTOCHROME B_B6 PROTEIN-RELATED"/>
    <property type="match status" value="1"/>
</dbReference>
<feature type="transmembrane region" description="Helical" evidence="6">
    <location>
        <begin position="477"/>
        <end position="495"/>
    </location>
</feature>
<feature type="transmembrane region" description="Helical" evidence="6">
    <location>
        <begin position="904"/>
        <end position="937"/>
    </location>
</feature>
<evidence type="ECO:0000256" key="4">
    <source>
        <dbReference type="ARBA" id="ARBA00022989"/>
    </source>
</evidence>
<dbReference type="InterPro" id="IPR007816">
    <property type="entry name" value="ResB-like_domain"/>
</dbReference>
<dbReference type="Proteomes" id="UP000256919">
    <property type="component" value="Unassembled WGS sequence"/>
</dbReference>
<keyword evidence="2 6" id="KW-0812">Transmembrane</keyword>
<dbReference type="GO" id="GO:0017004">
    <property type="term" value="P:cytochrome complex assembly"/>
    <property type="evidence" value="ECO:0007669"/>
    <property type="project" value="UniProtKB-KW"/>
</dbReference>
<dbReference type="PANTHER" id="PTHR30071">
    <property type="entry name" value="HEME EXPORTER PROTEIN C"/>
    <property type="match status" value="1"/>
</dbReference>
<feature type="transmembrane region" description="Helical" evidence="6">
    <location>
        <begin position="795"/>
        <end position="818"/>
    </location>
</feature>
<feature type="transmembrane region" description="Helical" evidence="6">
    <location>
        <begin position="958"/>
        <end position="978"/>
    </location>
</feature>
<comment type="subcellular location">
    <subcellularLocation>
        <location evidence="1">Membrane</location>
        <topology evidence="1">Multi-pass membrane protein</topology>
    </subcellularLocation>
</comment>
<comment type="caution">
    <text evidence="9">The sequence shown here is derived from an EMBL/GenBank/DDBJ whole genome shotgun (WGS) entry which is preliminary data.</text>
</comment>
<organism evidence="9 10">
    <name type="scientific">Winogradskyella pacifica</name>
    <dbReference type="NCBI Taxonomy" id="664642"/>
    <lineage>
        <taxon>Bacteria</taxon>
        <taxon>Pseudomonadati</taxon>
        <taxon>Bacteroidota</taxon>
        <taxon>Flavobacteriia</taxon>
        <taxon>Flavobacteriales</taxon>
        <taxon>Flavobacteriaceae</taxon>
        <taxon>Winogradskyella</taxon>
    </lineage>
</organism>
<feature type="transmembrane region" description="Helical" evidence="6">
    <location>
        <begin position="51"/>
        <end position="70"/>
    </location>
</feature>
<dbReference type="InterPro" id="IPR002541">
    <property type="entry name" value="Cyt_c_assembly"/>
</dbReference>
<feature type="transmembrane region" description="Helical" evidence="6">
    <location>
        <begin position="438"/>
        <end position="457"/>
    </location>
</feature>
<evidence type="ECO:0000256" key="5">
    <source>
        <dbReference type="ARBA" id="ARBA00023136"/>
    </source>
</evidence>
<feature type="transmembrane region" description="Helical" evidence="6">
    <location>
        <begin position="1054"/>
        <end position="1076"/>
    </location>
</feature>
<evidence type="ECO:0000259" key="7">
    <source>
        <dbReference type="Pfam" id="PF01578"/>
    </source>
</evidence>
<dbReference type="InterPro" id="IPR045062">
    <property type="entry name" value="Cyt_c_biogenesis_CcsA/CcmC"/>
</dbReference>
<evidence type="ECO:0000256" key="1">
    <source>
        <dbReference type="ARBA" id="ARBA00004141"/>
    </source>
</evidence>
<dbReference type="GO" id="GO:0020037">
    <property type="term" value="F:heme binding"/>
    <property type="evidence" value="ECO:0007669"/>
    <property type="project" value="InterPro"/>
</dbReference>
<gene>
    <name evidence="9" type="ORF">DFQ09_103380</name>
</gene>
<evidence type="ECO:0000313" key="9">
    <source>
        <dbReference type="EMBL" id="REE25072.1"/>
    </source>
</evidence>